<evidence type="ECO:0000256" key="1">
    <source>
        <dbReference type="SAM" id="MobiDB-lite"/>
    </source>
</evidence>
<evidence type="ECO:0000313" key="3">
    <source>
        <dbReference type="Proteomes" id="UP000507470"/>
    </source>
</evidence>
<dbReference type="EMBL" id="CACVKT020006584">
    <property type="protein sequence ID" value="CAC5402663.1"/>
    <property type="molecule type" value="Genomic_DNA"/>
</dbReference>
<dbReference type="SUPFAM" id="SSF53098">
    <property type="entry name" value="Ribonuclease H-like"/>
    <property type="match status" value="1"/>
</dbReference>
<dbReference type="Proteomes" id="UP000507470">
    <property type="component" value="Unassembled WGS sequence"/>
</dbReference>
<evidence type="ECO:0008006" key="4">
    <source>
        <dbReference type="Google" id="ProtNLM"/>
    </source>
</evidence>
<dbReference type="InterPro" id="IPR052035">
    <property type="entry name" value="ZnF_BED_domain_contain"/>
</dbReference>
<reference evidence="2 3" key="1">
    <citation type="submission" date="2020-06" db="EMBL/GenBank/DDBJ databases">
        <authorList>
            <person name="Li R."/>
            <person name="Bekaert M."/>
        </authorList>
    </citation>
    <scope>NUCLEOTIDE SEQUENCE [LARGE SCALE GENOMIC DNA]</scope>
    <source>
        <strain evidence="3">wild</strain>
    </source>
</reference>
<sequence>MECAGNKCLEWGDFGCFGHTLQLCIKPVFELASVAKLIEKCRKLVGHFKHSTTVTAEMRNRQKRLGVPEHVLVQDVVTRWNSTQAMLSRLVEQRRTLTYILLDEKVTEKTDATVFLPKDHEWELMNDLSTVLMDLSDVTTYMCSENSVSLNEVYPIVCGLMRRSLKVQDSDGVITGKTKDVISDELNRRYQPYDMKTACSTPVIASLMDTRYKQLTFLSSEQRKKAEEFLEGLIDEMPLKRLTETSGSDTPPPKRQRRPSGIDFLLSKSPDKPESQDELELQSYLLDKSDCNKSPLEWWSDNETKYPQNTAISTIYDEEKAKLRRADYMEANPDRDDIINELPVLNDNHTSLRHTNYYKSPVYMLN</sequence>
<dbReference type="OrthoDB" id="10023994at2759"/>
<keyword evidence="3" id="KW-1185">Reference proteome</keyword>
<name>A0A6J8D1R4_MYTCO</name>
<proteinExistence type="predicted"/>
<dbReference type="PANTHER" id="PTHR46481:SF9">
    <property type="entry name" value="ZINC FINGER BED DOMAIN-CONTAINING PROTEIN 1-LIKE"/>
    <property type="match status" value="1"/>
</dbReference>
<feature type="region of interest" description="Disordered" evidence="1">
    <location>
        <begin position="240"/>
        <end position="276"/>
    </location>
</feature>
<protein>
    <recommendedName>
        <fullName evidence="4">HAT C-terminal dimerisation domain-containing protein</fullName>
    </recommendedName>
</protein>
<evidence type="ECO:0000313" key="2">
    <source>
        <dbReference type="EMBL" id="CAC5402663.1"/>
    </source>
</evidence>
<dbReference type="PANTHER" id="PTHR46481">
    <property type="entry name" value="ZINC FINGER BED DOMAIN-CONTAINING PROTEIN 4"/>
    <property type="match status" value="1"/>
</dbReference>
<accession>A0A6J8D1R4</accession>
<dbReference type="InterPro" id="IPR012337">
    <property type="entry name" value="RNaseH-like_sf"/>
</dbReference>
<dbReference type="AlphaFoldDB" id="A0A6J8D1R4"/>
<gene>
    <name evidence="2" type="ORF">MCOR_36593</name>
</gene>
<organism evidence="2 3">
    <name type="scientific">Mytilus coruscus</name>
    <name type="common">Sea mussel</name>
    <dbReference type="NCBI Taxonomy" id="42192"/>
    <lineage>
        <taxon>Eukaryota</taxon>
        <taxon>Metazoa</taxon>
        <taxon>Spiralia</taxon>
        <taxon>Lophotrochozoa</taxon>
        <taxon>Mollusca</taxon>
        <taxon>Bivalvia</taxon>
        <taxon>Autobranchia</taxon>
        <taxon>Pteriomorphia</taxon>
        <taxon>Mytilida</taxon>
        <taxon>Mytiloidea</taxon>
        <taxon>Mytilidae</taxon>
        <taxon>Mytilinae</taxon>
        <taxon>Mytilus</taxon>
    </lineage>
</organism>